<dbReference type="KEGG" id="vde:111255606"/>
<evidence type="ECO:0000256" key="6">
    <source>
        <dbReference type="ARBA" id="ARBA00022687"/>
    </source>
</evidence>
<keyword evidence="8" id="KW-0325">Glycoprotein</keyword>
<evidence type="ECO:0000313" key="13">
    <source>
        <dbReference type="Proteomes" id="UP000594260"/>
    </source>
</evidence>
<keyword evidence="7" id="KW-1015">Disulfide bond</keyword>
<dbReference type="OrthoDB" id="5945655at2759"/>
<reference evidence="12" key="1">
    <citation type="submission" date="2021-01" db="UniProtKB">
        <authorList>
            <consortium name="EnsemblMetazoa"/>
        </authorList>
    </citation>
    <scope>IDENTIFICATION</scope>
</reference>
<keyword evidence="3 10" id="KW-0217">Developmental protein</keyword>
<dbReference type="GO" id="GO:0005109">
    <property type="term" value="F:frizzled binding"/>
    <property type="evidence" value="ECO:0007669"/>
    <property type="project" value="TreeGrafter"/>
</dbReference>
<feature type="signal peptide" evidence="11">
    <location>
        <begin position="1"/>
        <end position="26"/>
    </location>
</feature>
<evidence type="ECO:0000256" key="10">
    <source>
        <dbReference type="RuleBase" id="RU003500"/>
    </source>
</evidence>
<dbReference type="GO" id="GO:0005615">
    <property type="term" value="C:extracellular space"/>
    <property type="evidence" value="ECO:0007669"/>
    <property type="project" value="TreeGrafter"/>
</dbReference>
<comment type="subcellular location">
    <subcellularLocation>
        <location evidence="1 10">Secreted</location>
        <location evidence="1 10">Extracellular space</location>
        <location evidence="1 10">Extracellular matrix</location>
    </subcellularLocation>
</comment>
<dbReference type="GO" id="GO:0060070">
    <property type="term" value="P:canonical Wnt signaling pathway"/>
    <property type="evidence" value="ECO:0007669"/>
    <property type="project" value="TreeGrafter"/>
</dbReference>
<proteinExistence type="inferred from homology"/>
<dbReference type="Proteomes" id="UP000594260">
    <property type="component" value="Unplaced"/>
</dbReference>
<evidence type="ECO:0000256" key="1">
    <source>
        <dbReference type="ARBA" id="ARBA00004498"/>
    </source>
</evidence>
<evidence type="ECO:0000256" key="2">
    <source>
        <dbReference type="ARBA" id="ARBA00005683"/>
    </source>
</evidence>
<name>A0A7M7KZZ9_VARDE</name>
<dbReference type="AlphaFoldDB" id="A0A7M7KZZ9"/>
<dbReference type="GeneID" id="111255606"/>
<dbReference type="EnsemblMetazoa" id="XM_022817732">
    <property type="protein sequence ID" value="XP_022673467"/>
    <property type="gene ID" value="LOC111255606"/>
</dbReference>
<dbReference type="OMA" id="ITHMFAR"/>
<dbReference type="InterPro" id="IPR043158">
    <property type="entry name" value="Wnt_C"/>
</dbReference>
<dbReference type="GO" id="GO:0045165">
    <property type="term" value="P:cell fate commitment"/>
    <property type="evidence" value="ECO:0007669"/>
    <property type="project" value="TreeGrafter"/>
</dbReference>
<dbReference type="InParanoid" id="A0A7M7KZZ9"/>
<dbReference type="Gene3D" id="3.30.2460.20">
    <property type="match status" value="1"/>
</dbReference>
<keyword evidence="9" id="KW-0449">Lipoprotein</keyword>
<dbReference type="RefSeq" id="XP_022673467.1">
    <property type="nucleotide sequence ID" value="XM_022817732.1"/>
</dbReference>
<feature type="chain" id="PRO_5029772121" description="Protein Wnt" evidence="11">
    <location>
        <begin position="27"/>
        <end position="339"/>
    </location>
</feature>
<evidence type="ECO:0000256" key="8">
    <source>
        <dbReference type="ARBA" id="ARBA00023180"/>
    </source>
</evidence>
<keyword evidence="11" id="KW-0732">Signal</keyword>
<organism evidence="12 13">
    <name type="scientific">Varroa destructor</name>
    <name type="common">Honeybee mite</name>
    <dbReference type="NCBI Taxonomy" id="109461"/>
    <lineage>
        <taxon>Eukaryota</taxon>
        <taxon>Metazoa</taxon>
        <taxon>Ecdysozoa</taxon>
        <taxon>Arthropoda</taxon>
        <taxon>Chelicerata</taxon>
        <taxon>Arachnida</taxon>
        <taxon>Acari</taxon>
        <taxon>Parasitiformes</taxon>
        <taxon>Mesostigmata</taxon>
        <taxon>Gamasina</taxon>
        <taxon>Dermanyssoidea</taxon>
        <taxon>Varroidae</taxon>
        <taxon>Varroa</taxon>
    </lineage>
</organism>
<evidence type="ECO:0000256" key="7">
    <source>
        <dbReference type="ARBA" id="ARBA00023157"/>
    </source>
</evidence>
<evidence type="ECO:0000313" key="12">
    <source>
        <dbReference type="EnsemblMetazoa" id="XP_022673467"/>
    </source>
</evidence>
<sequence>MMMQRSFAASVLWILTILVFNTMAWSFSNQLLAITKGNLALINSVQAGVEIGYEECQSQFKWDLWNCPKEAFDVFDRPGSRAATREKAFVHAIISAGITYTLTRNCSLGHFDNCMCDQTRKATNAFLLDNRWTWGGCSDNIKFGEKQAKEFFDKREPATDTGAINLHNNRVGRWAVKRTMRRMCKCHGVSGSCAVSTCWMRLGDMHTVGNRLRKAYERAQLLEYNGGTTLGIYERDSENDGLIRRRRLPFKKGTLIYSFDSTNYCNGTISTLGRECSQRSGVGVTKNEAESCNRLCHDCGLDIRRERKTQNNTCKCRFIWCCKVECQSCSQEVERTFCA</sequence>
<accession>A0A7M7KZZ9</accession>
<evidence type="ECO:0000256" key="11">
    <source>
        <dbReference type="SAM" id="SignalP"/>
    </source>
</evidence>
<evidence type="ECO:0000256" key="3">
    <source>
        <dbReference type="ARBA" id="ARBA00022473"/>
    </source>
</evidence>
<evidence type="ECO:0000256" key="4">
    <source>
        <dbReference type="ARBA" id="ARBA00022525"/>
    </source>
</evidence>
<dbReference type="InterPro" id="IPR005817">
    <property type="entry name" value="Wnt"/>
</dbReference>
<dbReference type="InterPro" id="IPR018161">
    <property type="entry name" value="Wnt_CS"/>
</dbReference>
<dbReference type="SMART" id="SM00097">
    <property type="entry name" value="WNT1"/>
    <property type="match status" value="1"/>
</dbReference>
<keyword evidence="6 10" id="KW-0879">Wnt signaling pathway</keyword>
<keyword evidence="4" id="KW-0964">Secreted</keyword>
<comment type="similarity">
    <text evidence="2 10">Belongs to the Wnt family.</text>
</comment>
<dbReference type="PROSITE" id="PS00246">
    <property type="entry name" value="WNT1"/>
    <property type="match status" value="1"/>
</dbReference>
<evidence type="ECO:0000256" key="9">
    <source>
        <dbReference type="ARBA" id="ARBA00023288"/>
    </source>
</evidence>
<keyword evidence="13" id="KW-1185">Reference proteome</keyword>
<dbReference type="Pfam" id="PF00110">
    <property type="entry name" value="wnt"/>
    <property type="match status" value="1"/>
</dbReference>
<comment type="function">
    <text evidence="10">Ligand for members of the frizzled family of seven transmembrane receptors.</text>
</comment>
<dbReference type="FunFam" id="3.30.2460.20:FF:000003">
    <property type="entry name" value="Protein Wnt"/>
    <property type="match status" value="1"/>
</dbReference>
<dbReference type="CDD" id="cd19340">
    <property type="entry name" value="Wnt_Wnt8"/>
    <property type="match status" value="1"/>
</dbReference>
<keyword evidence="5" id="KW-0272">Extracellular matrix</keyword>
<dbReference type="PANTHER" id="PTHR12027">
    <property type="entry name" value="WNT RELATED"/>
    <property type="match status" value="1"/>
</dbReference>
<dbReference type="GO" id="GO:0005125">
    <property type="term" value="F:cytokine activity"/>
    <property type="evidence" value="ECO:0007669"/>
    <property type="project" value="TreeGrafter"/>
</dbReference>
<protein>
    <recommendedName>
        <fullName evidence="10">Protein Wnt</fullName>
    </recommendedName>
</protein>
<evidence type="ECO:0000256" key="5">
    <source>
        <dbReference type="ARBA" id="ARBA00022530"/>
    </source>
</evidence>
<dbReference type="PRINTS" id="PR01349">
    <property type="entry name" value="WNTPROTEIN"/>
</dbReference>
<dbReference type="GO" id="GO:0030182">
    <property type="term" value="P:neuron differentiation"/>
    <property type="evidence" value="ECO:0007669"/>
    <property type="project" value="TreeGrafter"/>
</dbReference>
<dbReference type="PANTHER" id="PTHR12027:SF81">
    <property type="entry name" value="WNT INHIBITOR OF DORSAL PROTEIN"/>
    <property type="match status" value="1"/>
</dbReference>